<sequence length="166" mass="15396">MAVSAYFAAPGGASAGGVQSAYFGVGGGGGVQSTYFGVGGGAVATPAGGAGHFALPAAAAPPAGAPMKGQSTMMGLFTSLTSKLEVFFLAVGQPMGGASTMTGIQAVGAPLAPLPSASHMGGGGGATSAYFGVGAGAQSAYFGVGGGATPAYFSAPGAVSAYFAPK</sequence>
<organism evidence="1 2">
    <name type="scientific">Rhabditophanes sp. KR3021</name>
    <dbReference type="NCBI Taxonomy" id="114890"/>
    <lineage>
        <taxon>Eukaryota</taxon>
        <taxon>Metazoa</taxon>
        <taxon>Ecdysozoa</taxon>
        <taxon>Nematoda</taxon>
        <taxon>Chromadorea</taxon>
        <taxon>Rhabditida</taxon>
        <taxon>Tylenchina</taxon>
        <taxon>Panagrolaimomorpha</taxon>
        <taxon>Strongyloidoidea</taxon>
        <taxon>Alloionematidae</taxon>
        <taxon>Rhabditophanes</taxon>
    </lineage>
</organism>
<dbReference type="WBParaSite" id="RSKR_0000709300.1">
    <property type="protein sequence ID" value="RSKR_0000709300.1"/>
    <property type="gene ID" value="RSKR_0000709300"/>
</dbReference>
<reference evidence="2" key="1">
    <citation type="submission" date="2025-08" db="UniProtKB">
        <authorList>
            <consortium name="WormBaseParasite"/>
        </authorList>
    </citation>
    <scope>IDENTIFICATION</scope>
    <source>
        <strain evidence="2">KR3021</strain>
    </source>
</reference>
<dbReference type="Proteomes" id="UP000095286">
    <property type="component" value="Unplaced"/>
</dbReference>
<protein>
    <submittedName>
        <fullName evidence="2">MSI2H protein</fullName>
    </submittedName>
</protein>
<proteinExistence type="predicted"/>
<accession>A0AC35U2D6</accession>
<evidence type="ECO:0000313" key="1">
    <source>
        <dbReference type="Proteomes" id="UP000095286"/>
    </source>
</evidence>
<evidence type="ECO:0000313" key="2">
    <source>
        <dbReference type="WBParaSite" id="RSKR_0000709300.1"/>
    </source>
</evidence>
<name>A0AC35U2D6_9BILA</name>